<feature type="signal peptide" evidence="1">
    <location>
        <begin position="1"/>
        <end position="23"/>
    </location>
</feature>
<organism evidence="2 3">
    <name type="scientific">Gymnodinialimonas ceratoperidinii</name>
    <dbReference type="NCBI Taxonomy" id="2856823"/>
    <lineage>
        <taxon>Bacteria</taxon>
        <taxon>Pseudomonadati</taxon>
        <taxon>Pseudomonadota</taxon>
        <taxon>Alphaproteobacteria</taxon>
        <taxon>Rhodobacterales</taxon>
        <taxon>Paracoccaceae</taxon>
        <taxon>Gymnodinialimonas</taxon>
    </lineage>
</organism>
<name>A0A8F6TUN1_9RHOB</name>
<dbReference type="RefSeq" id="WP_219000969.1">
    <property type="nucleotide sequence ID" value="NZ_CP079194.1"/>
</dbReference>
<proteinExistence type="predicted"/>
<feature type="chain" id="PRO_5034087410" evidence="1">
    <location>
        <begin position="24"/>
        <end position="164"/>
    </location>
</feature>
<evidence type="ECO:0000256" key="1">
    <source>
        <dbReference type="SAM" id="SignalP"/>
    </source>
</evidence>
<accession>A0A8F6TUN1</accession>
<dbReference type="AlphaFoldDB" id="A0A8F6TUN1"/>
<reference evidence="2 3" key="1">
    <citation type="submission" date="2021-07" db="EMBL/GenBank/DDBJ databases">
        <title>A novel Jannaschia species isolated from marine dinoflagellate Ceratoperidinium margalefii.</title>
        <authorList>
            <person name="Jiang Y."/>
            <person name="Li Z."/>
        </authorList>
    </citation>
    <scope>NUCLEOTIDE SEQUENCE [LARGE SCALE GENOMIC DNA]</scope>
    <source>
        <strain evidence="2 3">J12C1-MA-4</strain>
    </source>
</reference>
<keyword evidence="1" id="KW-0732">Signal</keyword>
<evidence type="ECO:0000313" key="3">
    <source>
        <dbReference type="Proteomes" id="UP000825009"/>
    </source>
</evidence>
<dbReference type="EMBL" id="CP079194">
    <property type="protein sequence ID" value="QXT38773.1"/>
    <property type="molecule type" value="Genomic_DNA"/>
</dbReference>
<gene>
    <name evidence="2" type="ORF">KYE46_12620</name>
</gene>
<sequence>MTARAAGVACAAALLSLGQPAMADGPALALLTLEGVTLTLTESAPPEIGARDVTLSFAQMHLGFPLPPRLSLTLSSSTPEAPFAEGAETSVMGITLNGAPGDGTGTVLGHETYLWFEPEDAVLRPVEGAGSGGSVVIETHAIARRALGQFRSLPVVIEVRRSSP</sequence>
<evidence type="ECO:0000313" key="2">
    <source>
        <dbReference type="EMBL" id="QXT38773.1"/>
    </source>
</evidence>
<protein>
    <submittedName>
        <fullName evidence="2">Uncharacterized protein</fullName>
    </submittedName>
</protein>
<dbReference type="Proteomes" id="UP000825009">
    <property type="component" value="Chromosome"/>
</dbReference>
<dbReference type="KEGG" id="gce:KYE46_12620"/>
<keyword evidence="3" id="KW-1185">Reference proteome</keyword>